<dbReference type="EMBL" id="FOGT01000009">
    <property type="protein sequence ID" value="SES14913.1"/>
    <property type="molecule type" value="Genomic_DNA"/>
</dbReference>
<feature type="transmembrane region" description="Helical" evidence="1">
    <location>
        <begin position="505"/>
        <end position="527"/>
    </location>
</feature>
<feature type="transmembrane region" description="Helical" evidence="1">
    <location>
        <begin position="165"/>
        <end position="185"/>
    </location>
</feature>
<feature type="transmembrane region" description="Helical" evidence="1">
    <location>
        <begin position="197"/>
        <end position="214"/>
    </location>
</feature>
<evidence type="ECO:0000256" key="1">
    <source>
        <dbReference type="SAM" id="Phobius"/>
    </source>
</evidence>
<dbReference type="OrthoDB" id="2014935at2"/>
<feature type="transmembrane region" description="Helical" evidence="1">
    <location>
        <begin position="240"/>
        <end position="261"/>
    </location>
</feature>
<dbReference type="RefSeq" id="WP_093052309.1">
    <property type="nucleotide sequence ID" value="NZ_FOGT01000009.1"/>
</dbReference>
<feature type="transmembrane region" description="Helical" evidence="1">
    <location>
        <begin position="396"/>
        <end position="423"/>
    </location>
</feature>
<dbReference type="STRING" id="1601833.SAMN05518684_10933"/>
<name>A0A1H9V0X4_9BACI</name>
<feature type="transmembrane region" description="Helical" evidence="1">
    <location>
        <begin position="463"/>
        <end position="485"/>
    </location>
</feature>
<protein>
    <submittedName>
        <fullName evidence="2">ABC-2 type transport system permease protein</fullName>
    </submittedName>
</protein>
<sequence length="533" mass="57740">MKSRLFKNISTLSRFIFKKDRFKMALWIVGIVGFTLAVAVAFPDLYRTAAERQQLAASMVNPAVTALVGRGYGLDDYTYGAMMAHQMLGMTTIIAGLMNILLVAKHTRADEEAGLTEMILSLPSGRLSTMGASMAVMAVLNSIMAVAVGLGLFSTGIESLDLEGSLLYGAVIGAIGLFFAAVTALCAQLTESTRGTIGLSIAVLGGAYLIRAAGDVSNETLSWFSPIGWVLGTETYVNNYWWPIILTLAATLCIAVLAFYLNTIRDVGAGFFPSKPGRMTASLFLRSPFGLALRLQRSSLVFWTLGIVVLAVTYGSVLGETEIYFEDIEFMEEFLPVMEGVSLTDQFLAVLMAVMAIIITIPALLMILKLKGEEKNQRLESLFSLPVSRIRMMGSYLLLAMLSSVFLLLVSGLAMGSMGVAVIEEAELAPFITSSLVYLPAVWVMLAVTALLIGFLPKYTGLIWLYLGFSFMTVYFGDLFQMPGWLTGLTPFDHVPGMPVDEFNFMSAAVMIIVAVTIGAAGFFGYLKRDIHG</sequence>
<gene>
    <name evidence="2" type="ORF">SAMN05518684_10933</name>
</gene>
<feature type="transmembrane region" description="Helical" evidence="1">
    <location>
        <begin position="347"/>
        <end position="368"/>
    </location>
</feature>
<evidence type="ECO:0000313" key="3">
    <source>
        <dbReference type="Proteomes" id="UP000198571"/>
    </source>
</evidence>
<reference evidence="3" key="1">
    <citation type="submission" date="2016-10" db="EMBL/GenBank/DDBJ databases">
        <authorList>
            <person name="Varghese N."/>
            <person name="Submissions S."/>
        </authorList>
    </citation>
    <scope>NUCLEOTIDE SEQUENCE [LARGE SCALE GENOMIC DNA]</scope>
    <source>
        <strain evidence="3">S9</strain>
    </source>
</reference>
<dbReference type="AlphaFoldDB" id="A0A1H9V0X4"/>
<keyword evidence="1" id="KW-0472">Membrane</keyword>
<evidence type="ECO:0000313" key="2">
    <source>
        <dbReference type="EMBL" id="SES14913.1"/>
    </source>
</evidence>
<dbReference type="Proteomes" id="UP000198571">
    <property type="component" value="Unassembled WGS sequence"/>
</dbReference>
<feature type="transmembrane region" description="Helical" evidence="1">
    <location>
        <begin position="435"/>
        <end position="456"/>
    </location>
</feature>
<keyword evidence="1" id="KW-0812">Transmembrane</keyword>
<feature type="transmembrane region" description="Helical" evidence="1">
    <location>
        <begin position="300"/>
        <end position="317"/>
    </location>
</feature>
<organism evidence="2 3">
    <name type="scientific">Salipaludibacillus aurantiacus</name>
    <dbReference type="NCBI Taxonomy" id="1601833"/>
    <lineage>
        <taxon>Bacteria</taxon>
        <taxon>Bacillati</taxon>
        <taxon>Bacillota</taxon>
        <taxon>Bacilli</taxon>
        <taxon>Bacillales</taxon>
        <taxon>Bacillaceae</taxon>
    </lineage>
</organism>
<keyword evidence="3" id="KW-1185">Reference proteome</keyword>
<feature type="transmembrane region" description="Helical" evidence="1">
    <location>
        <begin position="125"/>
        <end position="153"/>
    </location>
</feature>
<proteinExistence type="predicted"/>
<accession>A0A1H9V0X4</accession>
<keyword evidence="1" id="KW-1133">Transmembrane helix</keyword>
<feature type="transmembrane region" description="Helical" evidence="1">
    <location>
        <begin position="83"/>
        <end position="104"/>
    </location>
</feature>